<evidence type="ECO:0000259" key="2">
    <source>
        <dbReference type="SMART" id="SM00092"/>
    </source>
</evidence>
<dbReference type="OMA" id="QGTCGIK"/>
<dbReference type="Gene3D" id="3.10.130.10">
    <property type="entry name" value="Ribonuclease A-like domain"/>
    <property type="match status" value="1"/>
</dbReference>
<dbReference type="AlphaFoldDB" id="A0A3Q3XEQ5"/>
<name>A0A3Q3XEQ5_MOLML</name>
<dbReference type="InterPro" id="IPR036816">
    <property type="entry name" value="RNaseA-like_dom_sf"/>
</dbReference>
<dbReference type="Ensembl" id="ENSMMOT00000021567.1">
    <property type="protein sequence ID" value="ENSMMOP00000021211.1"/>
    <property type="gene ID" value="ENSMMOG00000016127.1"/>
</dbReference>
<evidence type="ECO:0000313" key="4">
    <source>
        <dbReference type="Proteomes" id="UP000261620"/>
    </source>
</evidence>
<feature type="signal peptide" evidence="1">
    <location>
        <begin position="1"/>
        <end position="22"/>
    </location>
</feature>
<accession>A0A3Q3XEQ5</accession>
<feature type="chain" id="PRO_5018781850" description="Ribonuclease A-domain domain-containing protein" evidence="1">
    <location>
        <begin position="23"/>
        <end position="170"/>
    </location>
</feature>
<dbReference type="SMART" id="SM00092">
    <property type="entry name" value="RNAse_Pc"/>
    <property type="match status" value="1"/>
</dbReference>
<reference evidence="3" key="1">
    <citation type="submission" date="2025-08" db="UniProtKB">
        <authorList>
            <consortium name="Ensembl"/>
        </authorList>
    </citation>
    <scope>IDENTIFICATION</scope>
</reference>
<dbReference type="SUPFAM" id="SSF54076">
    <property type="entry name" value="RNase A-like"/>
    <property type="match status" value="1"/>
</dbReference>
<keyword evidence="4" id="KW-1185">Reference proteome</keyword>
<evidence type="ECO:0000313" key="3">
    <source>
        <dbReference type="Ensembl" id="ENSMMOP00000021211.1"/>
    </source>
</evidence>
<proteinExistence type="predicted"/>
<feature type="domain" description="Ribonuclease A-domain" evidence="2">
    <location>
        <begin position="33"/>
        <end position="151"/>
    </location>
</feature>
<dbReference type="Proteomes" id="UP000261620">
    <property type="component" value="Unplaced"/>
</dbReference>
<protein>
    <recommendedName>
        <fullName evidence="2">Ribonuclease A-domain domain-containing protein</fullName>
    </recommendedName>
</protein>
<reference evidence="3" key="2">
    <citation type="submission" date="2025-09" db="UniProtKB">
        <authorList>
            <consortium name="Ensembl"/>
        </authorList>
    </citation>
    <scope>IDENTIFICATION</scope>
</reference>
<dbReference type="InterPro" id="IPR023412">
    <property type="entry name" value="RNaseA_domain"/>
</dbReference>
<keyword evidence="1" id="KW-0732">Signal</keyword>
<evidence type="ECO:0000256" key="1">
    <source>
        <dbReference type="SAM" id="SignalP"/>
    </source>
</evidence>
<sequence length="170" mass="18836">MAPLKAFFILSVGLLLAHQTFARNDAPCQPSDWNKGYNTFVQHHIPSGTPNSLNQTEWKNFIQTKTGCSRPTQSFLSPKDLDKVREVCSSKGGKTHKENLCISRQSFTFVTVRSEPGTCGIKSIREENKHLILACEVLGNDCLPVHFEGNPKNLKPNGTAVFSLAPPKRV</sequence>
<organism evidence="3 4">
    <name type="scientific">Mola mola</name>
    <name type="common">Ocean sunfish</name>
    <name type="synonym">Tetraodon mola</name>
    <dbReference type="NCBI Taxonomy" id="94237"/>
    <lineage>
        <taxon>Eukaryota</taxon>
        <taxon>Metazoa</taxon>
        <taxon>Chordata</taxon>
        <taxon>Craniata</taxon>
        <taxon>Vertebrata</taxon>
        <taxon>Euteleostomi</taxon>
        <taxon>Actinopterygii</taxon>
        <taxon>Neopterygii</taxon>
        <taxon>Teleostei</taxon>
        <taxon>Neoteleostei</taxon>
        <taxon>Acanthomorphata</taxon>
        <taxon>Eupercaria</taxon>
        <taxon>Tetraodontiformes</taxon>
        <taxon>Molidae</taxon>
        <taxon>Mola</taxon>
    </lineage>
</organism>